<organism evidence="1">
    <name type="scientific">Rhizophora mucronata</name>
    <name type="common">Asiatic mangrove</name>
    <dbReference type="NCBI Taxonomy" id="61149"/>
    <lineage>
        <taxon>Eukaryota</taxon>
        <taxon>Viridiplantae</taxon>
        <taxon>Streptophyta</taxon>
        <taxon>Embryophyta</taxon>
        <taxon>Tracheophyta</taxon>
        <taxon>Spermatophyta</taxon>
        <taxon>Magnoliopsida</taxon>
        <taxon>eudicotyledons</taxon>
        <taxon>Gunneridae</taxon>
        <taxon>Pentapetalae</taxon>
        <taxon>rosids</taxon>
        <taxon>fabids</taxon>
        <taxon>Malpighiales</taxon>
        <taxon>Rhizophoraceae</taxon>
        <taxon>Rhizophora</taxon>
    </lineage>
</organism>
<dbReference type="EMBL" id="GGEC01083428">
    <property type="protein sequence ID" value="MBX63912.1"/>
    <property type="molecule type" value="Transcribed_RNA"/>
</dbReference>
<protein>
    <submittedName>
        <fullName evidence="1">Uncharacterized protein</fullName>
    </submittedName>
</protein>
<proteinExistence type="predicted"/>
<dbReference type="AlphaFoldDB" id="A0A2P2QA83"/>
<sequence length="28" mass="3366">MWNCFFSVSRLLRVDNLLQFSTVELISF</sequence>
<accession>A0A2P2QA83</accession>
<evidence type="ECO:0000313" key="1">
    <source>
        <dbReference type="EMBL" id="MBX63912.1"/>
    </source>
</evidence>
<reference evidence="1" key="1">
    <citation type="submission" date="2018-02" db="EMBL/GenBank/DDBJ databases">
        <title>Rhizophora mucronata_Transcriptome.</title>
        <authorList>
            <person name="Meera S.P."/>
            <person name="Sreeshan A."/>
            <person name="Augustine A."/>
        </authorList>
    </citation>
    <scope>NUCLEOTIDE SEQUENCE</scope>
    <source>
        <tissue evidence="1">Leaf</tissue>
    </source>
</reference>
<name>A0A2P2QA83_RHIMU</name>